<comment type="caution">
    <text evidence="2">The sequence shown here is derived from an EMBL/GenBank/DDBJ whole genome shotgun (WGS) entry which is preliminary data.</text>
</comment>
<name>W7Q7P7_9ALTE</name>
<feature type="chain" id="PRO_5004897925" evidence="1">
    <location>
        <begin position="18"/>
        <end position="181"/>
    </location>
</feature>
<keyword evidence="3" id="KW-1185">Reference proteome</keyword>
<organism evidence="2 3">
    <name type="scientific">Catenovulum agarivorans DS-2</name>
    <dbReference type="NCBI Taxonomy" id="1328313"/>
    <lineage>
        <taxon>Bacteria</taxon>
        <taxon>Pseudomonadati</taxon>
        <taxon>Pseudomonadota</taxon>
        <taxon>Gammaproteobacteria</taxon>
        <taxon>Alteromonadales</taxon>
        <taxon>Alteromonadaceae</taxon>
        <taxon>Catenovulum</taxon>
    </lineage>
</organism>
<dbReference type="Proteomes" id="UP000019276">
    <property type="component" value="Unassembled WGS sequence"/>
</dbReference>
<dbReference type="STRING" id="1328313.DS2_15564"/>
<proteinExistence type="predicted"/>
<reference evidence="2 3" key="1">
    <citation type="journal article" date="2014" name="Genome Announc.">
        <title>Draft Genome Sequence of the Agar-Degrading Bacterium Catenovulum sp. Strain DS-2, Isolated from Intestines of Haliotis diversicolor.</title>
        <authorList>
            <person name="Shan D."/>
            <person name="Li X."/>
            <person name="Gu Z."/>
            <person name="Wei G."/>
            <person name="Gao Z."/>
            <person name="Shao Z."/>
        </authorList>
    </citation>
    <scope>NUCLEOTIDE SEQUENCE [LARGE SCALE GENOMIC DNA]</scope>
    <source>
        <strain evidence="2 3">DS-2</strain>
    </source>
</reference>
<evidence type="ECO:0000256" key="1">
    <source>
        <dbReference type="SAM" id="SignalP"/>
    </source>
</evidence>
<accession>W7Q7P7</accession>
<dbReference type="AlphaFoldDB" id="W7Q7P7"/>
<dbReference type="OrthoDB" id="6400763at2"/>
<dbReference type="EMBL" id="ARZY01000036">
    <property type="protein sequence ID" value="EWH08819.1"/>
    <property type="molecule type" value="Genomic_DNA"/>
</dbReference>
<gene>
    <name evidence="2" type="ORF">DS2_15564</name>
</gene>
<keyword evidence="1" id="KW-0732">Signal</keyword>
<sequence length="181" mass="20688">MKKSIFLALLLSFNVLAGGYYQSVKEGYDPITGLFYYPVIEKTESGGVFSSRSKIRISNILIFDPESETQSFLFKPEQVWNIQAFTFETGLNSNGIGFYSGGGRVLNNSSKLSREIKNKLLIITQPENSDINTMWFATKQGKELKQVHTFPSTTKWHIDIKNSKIRFITHTNKVIFKSIEW</sequence>
<dbReference type="eggNOG" id="ENOG5033F2K">
    <property type="taxonomic scope" value="Bacteria"/>
</dbReference>
<dbReference type="RefSeq" id="WP_035015773.1">
    <property type="nucleotide sequence ID" value="NZ_ARZY01000036.1"/>
</dbReference>
<feature type="signal peptide" evidence="1">
    <location>
        <begin position="1"/>
        <end position="17"/>
    </location>
</feature>
<evidence type="ECO:0000313" key="2">
    <source>
        <dbReference type="EMBL" id="EWH08819.1"/>
    </source>
</evidence>
<evidence type="ECO:0000313" key="3">
    <source>
        <dbReference type="Proteomes" id="UP000019276"/>
    </source>
</evidence>
<protein>
    <submittedName>
        <fullName evidence="2">Uncharacterized protein</fullName>
    </submittedName>
</protein>